<evidence type="ECO:0000313" key="5">
    <source>
        <dbReference type="Proteomes" id="UP000251213"/>
    </source>
</evidence>
<keyword evidence="1" id="KW-0472">Membrane</keyword>
<name>A0A364K1C0_9BACL</name>
<dbReference type="Pfam" id="PF08291">
    <property type="entry name" value="Peptidase_M15_3"/>
    <property type="match status" value="1"/>
</dbReference>
<keyword evidence="1" id="KW-0812">Transmembrane</keyword>
<keyword evidence="1" id="KW-1133">Transmembrane helix</keyword>
<evidence type="ECO:0000256" key="1">
    <source>
        <dbReference type="SAM" id="Phobius"/>
    </source>
</evidence>
<evidence type="ECO:0000259" key="2">
    <source>
        <dbReference type="Pfam" id="PF01471"/>
    </source>
</evidence>
<dbReference type="Gene3D" id="1.10.101.10">
    <property type="entry name" value="PGBD-like superfamily/PGBD"/>
    <property type="match status" value="1"/>
</dbReference>
<evidence type="ECO:0000259" key="3">
    <source>
        <dbReference type="Pfam" id="PF08291"/>
    </source>
</evidence>
<dbReference type="InterPro" id="IPR002477">
    <property type="entry name" value="Peptidoglycan-bd-like"/>
</dbReference>
<evidence type="ECO:0000313" key="4">
    <source>
        <dbReference type="EMBL" id="RAL21476.1"/>
    </source>
</evidence>
<dbReference type="RefSeq" id="WP_113660149.1">
    <property type="nucleotide sequence ID" value="NZ_KZ845675.1"/>
</dbReference>
<dbReference type="Gene3D" id="3.30.1380.10">
    <property type="match status" value="1"/>
</dbReference>
<feature type="transmembrane region" description="Helical" evidence="1">
    <location>
        <begin position="12"/>
        <end position="32"/>
    </location>
</feature>
<reference evidence="4 5" key="2">
    <citation type="submission" date="2018-06" db="EMBL/GenBank/DDBJ databases">
        <authorList>
            <person name="Zhirakovskaya E."/>
        </authorList>
    </citation>
    <scope>NUCLEOTIDE SEQUENCE [LARGE SCALE GENOMIC DNA]</scope>
    <source>
        <strain evidence="4 5">FBKL4.011</strain>
    </source>
</reference>
<dbReference type="Proteomes" id="UP000251213">
    <property type="component" value="Unassembled WGS sequence"/>
</dbReference>
<dbReference type="InterPro" id="IPR036365">
    <property type="entry name" value="PGBD-like_sf"/>
</dbReference>
<accession>A0A364K1C0</accession>
<dbReference type="OrthoDB" id="9794294at2"/>
<reference evidence="4 5" key="1">
    <citation type="submission" date="2018-06" db="EMBL/GenBank/DDBJ databases">
        <title>Thermoflavimicrobium daqus sp. nov., a thermophilic microbe isolated from Moutai-flavour Daqu.</title>
        <authorList>
            <person name="Wang X."/>
            <person name="Zhou H."/>
        </authorList>
    </citation>
    <scope>NUCLEOTIDE SEQUENCE [LARGE SCALE GENOMIC DNA]</scope>
    <source>
        <strain evidence="4 5">FBKL4.011</strain>
    </source>
</reference>
<gene>
    <name evidence="4" type="ORF">DL897_16095</name>
</gene>
<organism evidence="4 5">
    <name type="scientific">Thermoflavimicrobium daqui</name>
    <dbReference type="NCBI Taxonomy" id="2137476"/>
    <lineage>
        <taxon>Bacteria</taxon>
        <taxon>Bacillati</taxon>
        <taxon>Bacillota</taxon>
        <taxon>Bacilli</taxon>
        <taxon>Bacillales</taxon>
        <taxon>Thermoactinomycetaceae</taxon>
        <taxon>Thermoflavimicrobium</taxon>
    </lineage>
</organism>
<protein>
    <submittedName>
        <fullName evidence="4">Uncharacterized protein</fullName>
    </submittedName>
</protein>
<sequence length="310" mass="34959">MKQKRVTRRELLKMGSLGLLGAFGGIITPTLFRNKMLTVHAACTPTSGMFDPIHWTGRELKLNDQGDEVRELQIRIGGFISSTIQQTYLKVSHIFDNATVETLKRFQSAYGLPTTGVFTAKEAEILHSLEKDDGSTLNYQFSQFYSNDGKQFTGGTEPNSDIVKENIRRLMWRLEALNKKIGFVVFPKSGFRSITHNNQVGGVTNSYHTFGCAVDVTKKEYMSGNQGFTCGLPNRGLSQEIIDTQTAMIKKIADTAKSCGFSGVREYGPTSRPIPFVHLDIRMEIYPNHWDQKWWWPEPQNNCKENSDGD</sequence>
<dbReference type="Pfam" id="PF01471">
    <property type="entry name" value="PG_binding_1"/>
    <property type="match status" value="1"/>
</dbReference>
<dbReference type="EMBL" id="QJKK01000013">
    <property type="protein sequence ID" value="RAL21476.1"/>
    <property type="molecule type" value="Genomic_DNA"/>
</dbReference>
<dbReference type="AlphaFoldDB" id="A0A364K1C0"/>
<comment type="caution">
    <text evidence="4">The sequence shown here is derived from an EMBL/GenBank/DDBJ whole genome shotgun (WGS) entry which is preliminary data.</text>
</comment>
<dbReference type="InterPro" id="IPR036366">
    <property type="entry name" value="PGBDSf"/>
</dbReference>
<dbReference type="InterPro" id="IPR009045">
    <property type="entry name" value="Zn_M74/Hedgehog-like"/>
</dbReference>
<feature type="domain" description="Peptidase M15A C-terminal" evidence="3">
    <location>
        <begin position="162"/>
        <end position="220"/>
    </location>
</feature>
<dbReference type="SUPFAM" id="SSF47090">
    <property type="entry name" value="PGBD-like"/>
    <property type="match status" value="1"/>
</dbReference>
<proteinExistence type="predicted"/>
<feature type="domain" description="Peptidoglycan binding-like" evidence="2">
    <location>
        <begin position="65"/>
        <end position="121"/>
    </location>
</feature>
<dbReference type="InterPro" id="IPR013230">
    <property type="entry name" value="Peptidase_M15A_C"/>
</dbReference>
<keyword evidence="5" id="KW-1185">Reference proteome</keyword>
<dbReference type="SUPFAM" id="SSF55166">
    <property type="entry name" value="Hedgehog/DD-peptidase"/>
    <property type="match status" value="1"/>
</dbReference>